<feature type="compositionally biased region" description="Basic and acidic residues" evidence="6">
    <location>
        <begin position="394"/>
        <end position="404"/>
    </location>
</feature>
<feature type="compositionally biased region" description="Basic and acidic residues" evidence="6">
    <location>
        <begin position="976"/>
        <end position="992"/>
    </location>
</feature>
<feature type="compositionally biased region" description="Basic and acidic residues" evidence="6">
    <location>
        <begin position="945"/>
        <end position="956"/>
    </location>
</feature>
<dbReference type="FunFam" id="3.30.70.330:FF:000182">
    <property type="entry name" value="RNA-binding motif protein 28"/>
    <property type="match status" value="1"/>
</dbReference>
<dbReference type="CDD" id="cd12413">
    <property type="entry name" value="RRM1_RBM28_like"/>
    <property type="match status" value="1"/>
</dbReference>
<keyword evidence="3 5" id="KW-0694">RNA-binding</keyword>
<feature type="domain" description="RRM" evidence="7">
    <location>
        <begin position="506"/>
        <end position="588"/>
    </location>
</feature>
<evidence type="ECO:0000259" key="7">
    <source>
        <dbReference type="PROSITE" id="PS50102"/>
    </source>
</evidence>
<name>A0AAN8YXE0_9MAGN</name>
<evidence type="ECO:0000256" key="4">
    <source>
        <dbReference type="ARBA" id="ARBA00023242"/>
    </source>
</evidence>
<dbReference type="EMBL" id="JBAMMX010000024">
    <property type="protein sequence ID" value="KAK6916606.1"/>
    <property type="molecule type" value="Genomic_DNA"/>
</dbReference>
<dbReference type="CDD" id="cd12416">
    <property type="entry name" value="RRM4_RBM28_like"/>
    <property type="match status" value="1"/>
</dbReference>
<feature type="region of interest" description="Disordered" evidence="6">
    <location>
        <begin position="973"/>
        <end position="992"/>
    </location>
</feature>
<dbReference type="CDD" id="cd12414">
    <property type="entry name" value="RRM2_RBM28_like"/>
    <property type="match status" value="1"/>
</dbReference>
<dbReference type="Gene3D" id="3.30.70.330">
    <property type="match status" value="4"/>
</dbReference>
<keyword evidence="2" id="KW-0677">Repeat</keyword>
<evidence type="ECO:0000256" key="3">
    <source>
        <dbReference type="ARBA" id="ARBA00022884"/>
    </source>
</evidence>
<keyword evidence="4" id="KW-0539">Nucleus</keyword>
<dbReference type="SMART" id="SM00360">
    <property type="entry name" value="RRM"/>
    <property type="match status" value="4"/>
</dbReference>
<feature type="region of interest" description="Disordered" evidence="6">
    <location>
        <begin position="463"/>
        <end position="491"/>
    </location>
</feature>
<dbReference type="Proteomes" id="UP001370490">
    <property type="component" value="Unassembled WGS sequence"/>
</dbReference>
<comment type="caution">
    <text evidence="8">The sequence shown here is derived from an EMBL/GenBank/DDBJ whole genome shotgun (WGS) entry which is preliminary data.</text>
</comment>
<dbReference type="InterPro" id="IPR035979">
    <property type="entry name" value="RBD_domain_sf"/>
</dbReference>
<feature type="compositionally biased region" description="Acidic residues" evidence="6">
    <location>
        <begin position="376"/>
        <end position="393"/>
    </location>
</feature>
<dbReference type="InterPro" id="IPR051945">
    <property type="entry name" value="RRM_MRD1_RNA_proc_ribogen"/>
</dbReference>
<dbReference type="InterPro" id="IPR012677">
    <property type="entry name" value="Nucleotide-bd_a/b_plait_sf"/>
</dbReference>
<evidence type="ECO:0000256" key="1">
    <source>
        <dbReference type="ARBA" id="ARBA00004123"/>
    </source>
</evidence>
<sequence>MGKKNKKTTNHENAQNEHSPSTIFVSNLPYSFTNSQLEETFSEVGPIRSCFLVTKKGSSEHRGFGFVVFAGKEDADRAIELKNGASVGGRKIGVKHALHRAPLEQRKSKSNQGQHDYCYLLRNCLCVKNTERAVKPTKATKLCNVLSDKENCSEKQRVARTVVFGGLLSKDMADDVHKRAGEVGSVCSITYPLPKEDLETNGLAQDGCKMDASALLYDSVKSARASVAALHQQEIKGGLVWARQLGGEGSKTQKCKIIVRNLPFKAKVNEIKEVFSPSGFIWDVFIPQNSATGLSKGFAFVKFTCKQDAEKAIQMLNGKKYGNRTIAVDWAVPKKVYTAGATSVVASDGVFFPRENDKAMSLLCVCTEEEQSGRDDDSDSDSDDLEDDADGVEETEHSSEKDTAFDDSNSTESNKEHIEFDFTSEADISRKVLENLIASSAKGTEASDGDNSVLPDKDQELDETLDLHRERPDKSEKESGITKVGNSNKGKQNMHKLVEGEEDLHRTVFLSNLPFDITTEEVKQRFSGFGEMQSFVPVLHPITKRPRGTGFLKFITADAADAAVSASNVAGVGISLKGRQLTVLKALDKKSAHEKEFQKKKTEDHDHRNLYLAKEGLIVEGTPAAEGVFASDMSKRKKSLDMNVQNICIILTFRQTNHVLRNSTELTMHHLSLEEKKKIKLQSPNFHVSKTRLVIYNLPKSMTEKELRKLFIDAVVSRATKQNPVIRQVKLLEDSKKENVKSKNHSRGAAFVEFSEHQHALVALRVLNNNPDTFGPDHRPIVSFAIDDVRKLKLRKFRQQQPIHGESEGMQQNDEAKTPRTPSREKSRKRKPRGDIGSSDAQEANEEETTENRTSGGATTKKERQAKKQKRTQANNEENKLATKEIPQGSTQRNRNHKRGKNQRPESRPDAADKPDFMPKKRKLQEEGKEPGRSKGSKQRKKTGKDKNAESGKEVVDKLDMLIEQYRSKFSQKNVNKTEGEEATKRIKRWFE</sequence>
<feature type="domain" description="RRM" evidence="7">
    <location>
        <begin position="21"/>
        <end position="99"/>
    </location>
</feature>
<feature type="domain" description="RRM" evidence="7">
    <location>
        <begin position="255"/>
        <end position="333"/>
    </location>
</feature>
<proteinExistence type="predicted"/>
<feature type="compositionally biased region" description="Basic and acidic residues" evidence="6">
    <location>
        <begin position="903"/>
        <end position="933"/>
    </location>
</feature>
<dbReference type="GO" id="GO:0005634">
    <property type="term" value="C:nucleus"/>
    <property type="evidence" value="ECO:0007669"/>
    <property type="project" value="UniProtKB-SubCell"/>
</dbReference>
<feature type="region of interest" description="Disordered" evidence="6">
    <location>
        <begin position="800"/>
        <end position="956"/>
    </location>
</feature>
<accession>A0AAN8YXE0</accession>
<organism evidence="8 9">
    <name type="scientific">Dillenia turbinata</name>
    <dbReference type="NCBI Taxonomy" id="194707"/>
    <lineage>
        <taxon>Eukaryota</taxon>
        <taxon>Viridiplantae</taxon>
        <taxon>Streptophyta</taxon>
        <taxon>Embryophyta</taxon>
        <taxon>Tracheophyta</taxon>
        <taxon>Spermatophyta</taxon>
        <taxon>Magnoliopsida</taxon>
        <taxon>eudicotyledons</taxon>
        <taxon>Gunneridae</taxon>
        <taxon>Pentapetalae</taxon>
        <taxon>Dilleniales</taxon>
        <taxon>Dilleniaceae</taxon>
        <taxon>Dillenia</taxon>
    </lineage>
</organism>
<feature type="compositionally biased region" description="Basic and acidic residues" evidence="6">
    <location>
        <begin position="814"/>
        <end position="825"/>
    </location>
</feature>
<evidence type="ECO:0000313" key="9">
    <source>
        <dbReference type="Proteomes" id="UP001370490"/>
    </source>
</evidence>
<evidence type="ECO:0000256" key="6">
    <source>
        <dbReference type="SAM" id="MobiDB-lite"/>
    </source>
</evidence>
<keyword evidence="9" id="KW-1185">Reference proteome</keyword>
<comment type="subcellular location">
    <subcellularLocation>
        <location evidence="1">Nucleus</location>
    </subcellularLocation>
</comment>
<evidence type="ECO:0000256" key="2">
    <source>
        <dbReference type="ARBA" id="ARBA00022737"/>
    </source>
</evidence>
<dbReference type="PANTHER" id="PTHR48039:SF5">
    <property type="entry name" value="RNA-BINDING PROTEIN 28"/>
    <property type="match status" value="1"/>
</dbReference>
<feature type="region of interest" description="Disordered" evidence="6">
    <location>
        <begin position="369"/>
        <end position="419"/>
    </location>
</feature>
<dbReference type="AlphaFoldDB" id="A0AAN8YXE0"/>
<dbReference type="InterPro" id="IPR000504">
    <property type="entry name" value="RRM_dom"/>
</dbReference>
<evidence type="ECO:0000256" key="5">
    <source>
        <dbReference type="PROSITE-ProRule" id="PRU00176"/>
    </source>
</evidence>
<dbReference type="PROSITE" id="PS50102">
    <property type="entry name" value="RRM"/>
    <property type="match status" value="4"/>
</dbReference>
<protein>
    <submittedName>
        <fullName evidence="8">RNA recognition motif domain</fullName>
    </submittedName>
</protein>
<feature type="region of interest" description="Disordered" evidence="6">
    <location>
        <begin position="1"/>
        <end position="20"/>
    </location>
</feature>
<gene>
    <name evidence="8" type="ORF">RJ641_019467</name>
</gene>
<dbReference type="GO" id="GO:0003729">
    <property type="term" value="F:mRNA binding"/>
    <property type="evidence" value="ECO:0007669"/>
    <property type="project" value="TreeGrafter"/>
</dbReference>
<feature type="compositionally biased region" description="Polar residues" evidence="6">
    <location>
        <begin position="11"/>
        <end position="20"/>
    </location>
</feature>
<dbReference type="PANTHER" id="PTHR48039">
    <property type="entry name" value="RNA-BINDING MOTIF PROTEIN 14B"/>
    <property type="match status" value="1"/>
</dbReference>
<reference evidence="8 9" key="1">
    <citation type="submission" date="2023-12" db="EMBL/GenBank/DDBJ databases">
        <title>A high-quality genome assembly for Dillenia turbinata (Dilleniales).</title>
        <authorList>
            <person name="Chanderbali A."/>
        </authorList>
    </citation>
    <scope>NUCLEOTIDE SEQUENCE [LARGE SCALE GENOMIC DNA]</scope>
    <source>
        <strain evidence="8">LSX21</strain>
        <tissue evidence="8">Leaf</tissue>
    </source>
</reference>
<feature type="compositionally biased region" description="Basic and acidic residues" evidence="6">
    <location>
        <begin position="465"/>
        <end position="480"/>
    </location>
</feature>
<dbReference type="SUPFAM" id="SSF54928">
    <property type="entry name" value="RNA-binding domain, RBD"/>
    <property type="match status" value="3"/>
</dbReference>
<feature type="compositionally biased region" description="Basic residues" evidence="6">
    <location>
        <begin position="935"/>
        <end position="944"/>
    </location>
</feature>
<dbReference type="Pfam" id="PF00076">
    <property type="entry name" value="RRM_1"/>
    <property type="match status" value="3"/>
</dbReference>
<evidence type="ECO:0000313" key="8">
    <source>
        <dbReference type="EMBL" id="KAK6916606.1"/>
    </source>
</evidence>
<feature type="domain" description="RRM" evidence="7">
    <location>
        <begin position="691"/>
        <end position="799"/>
    </location>
</feature>